<dbReference type="Proteomes" id="UP000831701">
    <property type="component" value="Chromosome 13"/>
</dbReference>
<name>A0ACB8W6Y0_9TELE</name>
<protein>
    <submittedName>
        <fullName evidence="1">Uncharacterized protein</fullName>
    </submittedName>
</protein>
<gene>
    <name evidence="1" type="ORF">L3Q82_001235</name>
</gene>
<accession>A0ACB8W6Y0</accession>
<proteinExistence type="predicted"/>
<keyword evidence="2" id="KW-1185">Reference proteome</keyword>
<organism evidence="1 2">
    <name type="scientific">Scortum barcoo</name>
    <name type="common">barcoo grunter</name>
    <dbReference type="NCBI Taxonomy" id="214431"/>
    <lineage>
        <taxon>Eukaryota</taxon>
        <taxon>Metazoa</taxon>
        <taxon>Chordata</taxon>
        <taxon>Craniata</taxon>
        <taxon>Vertebrata</taxon>
        <taxon>Euteleostomi</taxon>
        <taxon>Actinopterygii</taxon>
        <taxon>Neopterygii</taxon>
        <taxon>Teleostei</taxon>
        <taxon>Neoteleostei</taxon>
        <taxon>Acanthomorphata</taxon>
        <taxon>Eupercaria</taxon>
        <taxon>Centrarchiformes</taxon>
        <taxon>Terapontoidei</taxon>
        <taxon>Terapontidae</taxon>
        <taxon>Scortum</taxon>
    </lineage>
</organism>
<evidence type="ECO:0000313" key="2">
    <source>
        <dbReference type="Proteomes" id="UP000831701"/>
    </source>
</evidence>
<dbReference type="EMBL" id="CM041543">
    <property type="protein sequence ID" value="KAI3363602.1"/>
    <property type="molecule type" value="Genomic_DNA"/>
</dbReference>
<reference evidence="1" key="1">
    <citation type="submission" date="2022-04" db="EMBL/GenBank/DDBJ databases">
        <title>Jade perch genome.</title>
        <authorList>
            <person name="Chao B."/>
        </authorList>
    </citation>
    <scope>NUCLEOTIDE SEQUENCE</scope>
    <source>
        <strain evidence="1">CB-2022</strain>
    </source>
</reference>
<evidence type="ECO:0000313" key="1">
    <source>
        <dbReference type="EMBL" id="KAI3363602.1"/>
    </source>
</evidence>
<comment type="caution">
    <text evidence="1">The sequence shown here is derived from an EMBL/GenBank/DDBJ whole genome shotgun (WGS) entry which is preliminary data.</text>
</comment>
<sequence length="158" mass="17414">MSFLRRLAGRSLRDRVEKLSGTQEDLGVELLLLRIERSQLRWLRHLFRMPPVYQPAYSYSQPAMEPLNTAQHASQGAPPLFSTHHGQQTAPVLSAPSPGYTPLPGAELLLATALGIPQPSLSVFESGRESDFALLKLALDNVLESNLRAAALYQIDTP</sequence>